<proteinExistence type="predicted"/>
<protein>
    <submittedName>
        <fullName evidence="2">CehA/McbA family metallohydrolase</fullName>
    </submittedName>
</protein>
<dbReference type="NCBIfam" id="NF038032">
    <property type="entry name" value="CehA_McbA_metalo"/>
    <property type="match status" value="1"/>
</dbReference>
<name>A0ABT5JUM4_9BURK</name>
<evidence type="ECO:0000256" key="1">
    <source>
        <dbReference type="SAM" id="SignalP"/>
    </source>
</evidence>
<dbReference type="SUPFAM" id="SSF89550">
    <property type="entry name" value="PHP domain-like"/>
    <property type="match status" value="1"/>
</dbReference>
<comment type="caution">
    <text evidence="2">The sequence shown here is derived from an EMBL/GenBank/DDBJ whole genome shotgun (WGS) entry which is preliminary data.</text>
</comment>
<keyword evidence="3" id="KW-1185">Reference proteome</keyword>
<dbReference type="RefSeq" id="WP_273669050.1">
    <property type="nucleotide sequence ID" value="NZ_JAQQXR010000001.1"/>
</dbReference>
<feature type="chain" id="PRO_5045917896" evidence="1">
    <location>
        <begin position="24"/>
        <end position="576"/>
    </location>
</feature>
<feature type="signal peptide" evidence="1">
    <location>
        <begin position="1"/>
        <end position="23"/>
    </location>
</feature>
<gene>
    <name evidence="2" type="ORF">OIK44_02335</name>
</gene>
<dbReference type="Gene3D" id="3.20.20.140">
    <property type="entry name" value="Metal-dependent hydrolases"/>
    <property type="match status" value="1"/>
</dbReference>
<keyword evidence="1" id="KW-0732">Signal</keyword>
<reference evidence="2 3" key="1">
    <citation type="submission" date="2022-10" db="EMBL/GenBank/DDBJ databases">
        <title>Janthinobacterium sp. hw3 Genome sequencing.</title>
        <authorList>
            <person name="Park S."/>
        </authorList>
    </citation>
    <scope>NUCLEOTIDE SEQUENCE [LARGE SCALE GENOMIC DNA]</scope>
    <source>
        <strain evidence="3">hw3</strain>
    </source>
</reference>
<dbReference type="EMBL" id="JAQQXR010000001">
    <property type="protein sequence ID" value="MDC8756422.1"/>
    <property type="molecule type" value="Genomic_DNA"/>
</dbReference>
<organism evidence="2 3">
    <name type="scientific">Janthinobacterium fluminis</name>
    <dbReference type="NCBI Taxonomy" id="2987524"/>
    <lineage>
        <taxon>Bacteria</taxon>
        <taxon>Pseudomonadati</taxon>
        <taxon>Pseudomonadota</taxon>
        <taxon>Betaproteobacteria</taxon>
        <taxon>Burkholderiales</taxon>
        <taxon>Oxalobacteraceae</taxon>
        <taxon>Janthinobacterium</taxon>
    </lineage>
</organism>
<evidence type="ECO:0000313" key="3">
    <source>
        <dbReference type="Proteomes" id="UP001221208"/>
    </source>
</evidence>
<accession>A0ABT5JUM4</accession>
<evidence type="ECO:0000313" key="2">
    <source>
        <dbReference type="EMBL" id="MDC8756422.1"/>
    </source>
</evidence>
<dbReference type="InterPro" id="IPR016195">
    <property type="entry name" value="Pol/histidinol_Pase-like"/>
</dbReference>
<sequence>MGTIAACMLLGMLAAAATTGATAQAPFEHREFDATLDAPYRAAPAQGRSPGRAFTLHFSYPAALREQAVTWRLELLAPSGQPVQQWFGVARLFERAVTLRIPWGAGKDAAALPDGNYQLRLRALAQERRAGMAAPLAPRRAAAGDPGLAAAARTLAEGQAGLIEQRWDILVGNPAPPAMPAFRALPARAAPPAAAPAPDALPYTVYYGNLHSQTRHSDGGGDVAHCSGAQAPQSGAFGPADAYAFARAHGLDILFTSEHNHMYDGSDGTNGDADAAAAKALYHAGLDIAAEFNAAHPDFLAIYGMEWGVINNGGHLNIFNSEELLGWEVNNRNELLADTLTPKNDYASLFALMRQRGWIGQFNHPALNGQFRVGGVPFGYSADGDAAMALCEVMNSSAFSTNMTETESRRSNYELACNKALEAGYHLAFSSDQDNHCANWGASYSNRTGILIPNGVPLSQASVLDALKARRVFATMDKHAQLVLSANGHLMGERFNNSGPLRLLVNYASLAGGRVATVAIYEGVPGRNGTVTQLASVADTTITPANGEHFYYAKVTQDDGKVLWSAPVWVSQGACP</sequence>
<dbReference type="Proteomes" id="UP001221208">
    <property type="component" value="Unassembled WGS sequence"/>
</dbReference>